<sequence length="63" mass="6782">MTVREREVLHRTAHGETNAQIAAGLGVTVHAVKFHLSSIFHKLGVRNRTGAAALYLSSRGTVS</sequence>
<evidence type="ECO:0000256" key="1">
    <source>
        <dbReference type="ARBA" id="ARBA00023015"/>
    </source>
</evidence>
<organism evidence="5 6">
    <name type="scientific">Solirubrobacter deserti</name>
    <dbReference type="NCBI Taxonomy" id="2282478"/>
    <lineage>
        <taxon>Bacteria</taxon>
        <taxon>Bacillati</taxon>
        <taxon>Actinomycetota</taxon>
        <taxon>Thermoleophilia</taxon>
        <taxon>Solirubrobacterales</taxon>
        <taxon>Solirubrobacteraceae</taxon>
        <taxon>Solirubrobacter</taxon>
    </lineage>
</organism>
<evidence type="ECO:0000259" key="4">
    <source>
        <dbReference type="PROSITE" id="PS50043"/>
    </source>
</evidence>
<dbReference type="SMART" id="SM00421">
    <property type="entry name" value="HTH_LUXR"/>
    <property type="match status" value="1"/>
</dbReference>
<keyword evidence="6" id="KW-1185">Reference proteome</keyword>
<evidence type="ECO:0000313" key="6">
    <source>
        <dbReference type="Proteomes" id="UP001147700"/>
    </source>
</evidence>
<dbReference type="InterPro" id="IPR036388">
    <property type="entry name" value="WH-like_DNA-bd_sf"/>
</dbReference>
<gene>
    <name evidence="5" type="ORF">OJ962_12845</name>
</gene>
<keyword evidence="3" id="KW-0804">Transcription</keyword>
<dbReference type="SUPFAM" id="SSF46894">
    <property type="entry name" value="C-terminal effector domain of the bipartite response regulators"/>
    <property type="match status" value="1"/>
</dbReference>
<dbReference type="Gene3D" id="1.10.10.10">
    <property type="entry name" value="Winged helix-like DNA-binding domain superfamily/Winged helix DNA-binding domain"/>
    <property type="match status" value="1"/>
</dbReference>
<proteinExistence type="predicted"/>
<dbReference type="PANTHER" id="PTHR44688:SF16">
    <property type="entry name" value="DNA-BINDING TRANSCRIPTIONAL ACTIVATOR DEVR_DOSR"/>
    <property type="match status" value="1"/>
</dbReference>
<reference evidence="5" key="1">
    <citation type="submission" date="2022-10" db="EMBL/GenBank/DDBJ databases">
        <title>The WGS of Solirubrobacter sp. CPCC 204708.</title>
        <authorList>
            <person name="Jiang Z."/>
        </authorList>
    </citation>
    <scope>NUCLEOTIDE SEQUENCE</scope>
    <source>
        <strain evidence="5">CPCC 204708</strain>
    </source>
</reference>
<evidence type="ECO:0000256" key="2">
    <source>
        <dbReference type="ARBA" id="ARBA00023125"/>
    </source>
</evidence>
<dbReference type="CDD" id="cd06170">
    <property type="entry name" value="LuxR_C_like"/>
    <property type="match status" value="1"/>
</dbReference>
<comment type="caution">
    <text evidence="5">The sequence shown here is derived from an EMBL/GenBank/DDBJ whole genome shotgun (WGS) entry which is preliminary data.</text>
</comment>
<evidence type="ECO:0000313" key="5">
    <source>
        <dbReference type="EMBL" id="MDA0138382.1"/>
    </source>
</evidence>
<dbReference type="EMBL" id="JAPCID010000015">
    <property type="protein sequence ID" value="MDA0138382.1"/>
    <property type="molecule type" value="Genomic_DNA"/>
</dbReference>
<dbReference type="InterPro" id="IPR016032">
    <property type="entry name" value="Sig_transdc_resp-reg_C-effctor"/>
</dbReference>
<dbReference type="PRINTS" id="PR00038">
    <property type="entry name" value="HTHLUXR"/>
</dbReference>
<dbReference type="InterPro" id="IPR000792">
    <property type="entry name" value="Tscrpt_reg_LuxR_C"/>
</dbReference>
<name>A0ABT4RIK4_9ACTN</name>
<evidence type="ECO:0000256" key="3">
    <source>
        <dbReference type="ARBA" id="ARBA00023163"/>
    </source>
</evidence>
<accession>A0ABT4RIK4</accession>
<dbReference type="RefSeq" id="WP_270006379.1">
    <property type="nucleotide sequence ID" value="NZ_JAPCID010000015.1"/>
</dbReference>
<dbReference type="Proteomes" id="UP001147700">
    <property type="component" value="Unassembled WGS sequence"/>
</dbReference>
<dbReference type="PANTHER" id="PTHR44688">
    <property type="entry name" value="DNA-BINDING TRANSCRIPTIONAL ACTIVATOR DEVR_DOSR"/>
    <property type="match status" value="1"/>
</dbReference>
<dbReference type="Pfam" id="PF00196">
    <property type="entry name" value="GerE"/>
    <property type="match status" value="1"/>
</dbReference>
<keyword evidence="2" id="KW-0238">DNA-binding</keyword>
<protein>
    <submittedName>
        <fullName evidence="5">Helix-turn-helix transcriptional regulator</fullName>
    </submittedName>
</protein>
<keyword evidence="1" id="KW-0805">Transcription regulation</keyword>
<dbReference type="PROSITE" id="PS50043">
    <property type="entry name" value="HTH_LUXR_2"/>
    <property type="match status" value="1"/>
</dbReference>
<feature type="domain" description="HTH luxR-type" evidence="4">
    <location>
        <begin position="1"/>
        <end position="59"/>
    </location>
</feature>